<feature type="transmembrane region" description="Helical" evidence="1">
    <location>
        <begin position="132"/>
        <end position="151"/>
    </location>
</feature>
<sequence>MPNDPDQVLTHLSRAARWLVPVVSAPTFVALAIYLGLHRYSALAAHFGMSVGLLNPSLDDYLERGIRQAAISVGITAGISLALFLAHAGIRKLSHRARFAIGTGCAVMGAIALALGLIGVVDLYIFSTSHPIPPMLIAAAVILVPYGAFLCRRWPNMSALAASAIAAAIILIDTFFALWIMGVYAQKSGVAAAKEVDTNRPVMLCAGRNLALPVPVIRDRRSGCRYGYPDLRQVACGEYRCMFVRREEDGTRTVLLVNLDEDVVVTTQLVRRRSPEI</sequence>
<evidence type="ECO:0000256" key="1">
    <source>
        <dbReference type="SAM" id="Phobius"/>
    </source>
</evidence>
<keyword evidence="3" id="KW-1185">Reference proteome</keyword>
<keyword evidence="1" id="KW-1133">Transmembrane helix</keyword>
<keyword evidence="1" id="KW-0812">Transmembrane</keyword>
<keyword evidence="1" id="KW-0472">Membrane</keyword>
<evidence type="ECO:0000313" key="2">
    <source>
        <dbReference type="EMBL" id="TQM75178.1"/>
    </source>
</evidence>
<proteinExistence type="predicted"/>
<dbReference type="Proteomes" id="UP000319213">
    <property type="component" value="Unassembled WGS sequence"/>
</dbReference>
<dbReference type="AlphaFoldDB" id="A0A543IX77"/>
<dbReference type="RefSeq" id="WP_142259243.1">
    <property type="nucleotide sequence ID" value="NZ_BMPV01000007.1"/>
</dbReference>
<feature type="transmembrane region" description="Helical" evidence="1">
    <location>
        <begin position="158"/>
        <end position="181"/>
    </location>
</feature>
<name>A0A543IX77_9ACTN</name>
<feature type="transmembrane region" description="Helical" evidence="1">
    <location>
        <begin position="18"/>
        <end position="37"/>
    </location>
</feature>
<organism evidence="2 3">
    <name type="scientific">Thermopolyspora flexuosa</name>
    <dbReference type="NCBI Taxonomy" id="103836"/>
    <lineage>
        <taxon>Bacteria</taxon>
        <taxon>Bacillati</taxon>
        <taxon>Actinomycetota</taxon>
        <taxon>Actinomycetes</taxon>
        <taxon>Streptosporangiales</taxon>
        <taxon>Streptosporangiaceae</taxon>
        <taxon>Thermopolyspora</taxon>
    </lineage>
</organism>
<accession>A0A543IX77</accession>
<reference evidence="2 3" key="1">
    <citation type="submission" date="2019-06" db="EMBL/GenBank/DDBJ databases">
        <title>Sequencing the genomes of 1000 actinobacteria strains.</title>
        <authorList>
            <person name="Klenk H.-P."/>
        </authorList>
    </citation>
    <scope>NUCLEOTIDE SEQUENCE [LARGE SCALE GENOMIC DNA]</scope>
    <source>
        <strain evidence="2 3">DSM 43186</strain>
    </source>
</reference>
<gene>
    <name evidence="2" type="ORF">FHX40_1879</name>
</gene>
<protein>
    <submittedName>
        <fullName evidence="2">Uncharacterized protein</fullName>
    </submittedName>
</protein>
<dbReference type="EMBL" id="VFPQ01000001">
    <property type="protein sequence ID" value="TQM75178.1"/>
    <property type="molecule type" value="Genomic_DNA"/>
</dbReference>
<feature type="transmembrane region" description="Helical" evidence="1">
    <location>
        <begin position="99"/>
        <end position="126"/>
    </location>
</feature>
<evidence type="ECO:0000313" key="3">
    <source>
        <dbReference type="Proteomes" id="UP000319213"/>
    </source>
</evidence>
<comment type="caution">
    <text evidence="2">The sequence shown here is derived from an EMBL/GenBank/DDBJ whole genome shotgun (WGS) entry which is preliminary data.</text>
</comment>